<sequence>MTKMFLAGLLAFTAAPAFAQLEAPVSAPVSVAVPLAGIDLNTAEGQRTLDQRLRHAAADICGSASPADLKGQNALRRCRTETFAHASAAARAHIAASSSGQFALAAR</sequence>
<gene>
    <name evidence="2" type="ORF">FMM02_02340</name>
</gene>
<dbReference type="Proteomes" id="UP000321857">
    <property type="component" value="Chromosome"/>
</dbReference>
<dbReference type="NCBIfam" id="TIGR04433">
    <property type="entry name" value="UrcA_uranyl"/>
    <property type="match status" value="1"/>
</dbReference>
<protein>
    <submittedName>
        <fullName evidence="2">UrcA family protein</fullName>
    </submittedName>
</protein>
<dbReference type="RefSeq" id="WP_147493362.1">
    <property type="nucleotide sequence ID" value="NZ_CP041659.1"/>
</dbReference>
<accession>A0A516IPQ9</accession>
<evidence type="ECO:0000256" key="1">
    <source>
        <dbReference type="SAM" id="SignalP"/>
    </source>
</evidence>
<evidence type="ECO:0000313" key="2">
    <source>
        <dbReference type="EMBL" id="QDP18902.1"/>
    </source>
</evidence>
<organism evidence="2 3">
    <name type="scientific">Sphingomonas xanthus</name>
    <dbReference type="NCBI Taxonomy" id="2594473"/>
    <lineage>
        <taxon>Bacteria</taxon>
        <taxon>Pseudomonadati</taxon>
        <taxon>Pseudomonadota</taxon>
        <taxon>Alphaproteobacteria</taxon>
        <taxon>Sphingomonadales</taxon>
        <taxon>Sphingomonadaceae</taxon>
        <taxon>Sphingomonas</taxon>
    </lineage>
</organism>
<keyword evidence="3" id="KW-1185">Reference proteome</keyword>
<feature type="chain" id="PRO_5021847037" evidence="1">
    <location>
        <begin position="20"/>
        <end position="107"/>
    </location>
</feature>
<evidence type="ECO:0000313" key="3">
    <source>
        <dbReference type="Proteomes" id="UP000321857"/>
    </source>
</evidence>
<keyword evidence="1" id="KW-0732">Signal</keyword>
<proteinExistence type="predicted"/>
<dbReference type="OrthoDB" id="7586249at2"/>
<dbReference type="AlphaFoldDB" id="A0A516IPQ9"/>
<dbReference type="EMBL" id="CP041659">
    <property type="protein sequence ID" value="QDP18902.1"/>
    <property type="molecule type" value="Genomic_DNA"/>
</dbReference>
<dbReference type="KEGG" id="sxa:FMM02_02340"/>
<name>A0A516IPQ9_9SPHN</name>
<reference evidence="2 3" key="1">
    <citation type="submission" date="2019-07" db="EMBL/GenBank/DDBJ databases">
        <title>Sphingomonas AE3 Genome sequencing and assembly.</title>
        <authorList>
            <person name="Kim H."/>
        </authorList>
    </citation>
    <scope>NUCLEOTIDE SEQUENCE [LARGE SCALE GENOMIC DNA]</scope>
    <source>
        <strain evidence="2 3">AE3</strain>
    </source>
</reference>
<dbReference type="InterPro" id="IPR030972">
    <property type="entry name" value="UrcA_uranyl"/>
</dbReference>
<feature type="signal peptide" evidence="1">
    <location>
        <begin position="1"/>
        <end position="19"/>
    </location>
</feature>